<comment type="subcellular location">
    <subcellularLocation>
        <location evidence="1">Membrane</location>
    </subcellularLocation>
</comment>
<dbReference type="RefSeq" id="XP_025361408.1">
    <property type="nucleotide sequence ID" value="XM_025503882.1"/>
</dbReference>
<dbReference type="PANTHER" id="PTHR35371:SF2">
    <property type="entry name" value="MAPEG FAMILY PROTEIN"/>
    <property type="match status" value="1"/>
</dbReference>
<evidence type="ECO:0000313" key="6">
    <source>
        <dbReference type="EMBL" id="PWN26796.1"/>
    </source>
</evidence>
<feature type="transmembrane region" description="Helical" evidence="5">
    <location>
        <begin position="147"/>
        <end position="165"/>
    </location>
</feature>
<dbReference type="InterPro" id="IPR023352">
    <property type="entry name" value="MAPEG-like_dom_sf"/>
</dbReference>
<organism evidence="6 7">
    <name type="scientific">Jaminaea rosea</name>
    <dbReference type="NCBI Taxonomy" id="1569628"/>
    <lineage>
        <taxon>Eukaryota</taxon>
        <taxon>Fungi</taxon>
        <taxon>Dikarya</taxon>
        <taxon>Basidiomycota</taxon>
        <taxon>Ustilaginomycotina</taxon>
        <taxon>Exobasidiomycetes</taxon>
        <taxon>Microstromatales</taxon>
        <taxon>Microstromatales incertae sedis</taxon>
        <taxon>Jaminaea</taxon>
    </lineage>
</organism>
<evidence type="ECO:0000256" key="3">
    <source>
        <dbReference type="ARBA" id="ARBA00022989"/>
    </source>
</evidence>
<evidence type="ECO:0000313" key="7">
    <source>
        <dbReference type="Proteomes" id="UP000245884"/>
    </source>
</evidence>
<dbReference type="PANTHER" id="PTHR35371">
    <property type="entry name" value="INNER MEMBRANE PROTEIN"/>
    <property type="match status" value="1"/>
</dbReference>
<keyword evidence="4 5" id="KW-0472">Membrane</keyword>
<proteinExistence type="predicted"/>
<evidence type="ECO:0000256" key="5">
    <source>
        <dbReference type="SAM" id="Phobius"/>
    </source>
</evidence>
<evidence type="ECO:0000256" key="2">
    <source>
        <dbReference type="ARBA" id="ARBA00022692"/>
    </source>
</evidence>
<keyword evidence="3 5" id="KW-1133">Transmembrane helix</keyword>
<feature type="transmembrane region" description="Helical" evidence="5">
    <location>
        <begin position="100"/>
        <end position="126"/>
    </location>
</feature>
<dbReference type="Gene3D" id="1.20.120.550">
    <property type="entry name" value="Membrane associated eicosanoid/glutathione metabolism-like domain"/>
    <property type="match status" value="1"/>
</dbReference>
<evidence type="ECO:0000256" key="1">
    <source>
        <dbReference type="ARBA" id="ARBA00004370"/>
    </source>
</evidence>
<reference evidence="6 7" key="1">
    <citation type="journal article" date="2018" name="Mol. Biol. Evol.">
        <title>Broad Genomic Sampling Reveals a Smut Pathogenic Ancestry of the Fungal Clade Ustilaginomycotina.</title>
        <authorList>
            <person name="Kijpornyongpan T."/>
            <person name="Mondo S.J."/>
            <person name="Barry K."/>
            <person name="Sandor L."/>
            <person name="Lee J."/>
            <person name="Lipzen A."/>
            <person name="Pangilinan J."/>
            <person name="LaButti K."/>
            <person name="Hainaut M."/>
            <person name="Henrissat B."/>
            <person name="Grigoriev I.V."/>
            <person name="Spatafora J.W."/>
            <person name="Aime M.C."/>
        </authorList>
    </citation>
    <scope>NUCLEOTIDE SEQUENCE [LARGE SCALE GENOMIC DNA]</scope>
    <source>
        <strain evidence="6 7">MCA 5214</strain>
    </source>
</reference>
<evidence type="ECO:0000256" key="4">
    <source>
        <dbReference type="ARBA" id="ARBA00023136"/>
    </source>
</evidence>
<dbReference type="InterPro" id="IPR001129">
    <property type="entry name" value="Membr-assoc_MAPEG"/>
</dbReference>
<protein>
    <recommendedName>
        <fullName evidence="8">Membrane-associated proteins in eicosanoid and glutathione metabolism</fullName>
    </recommendedName>
</protein>
<name>A0A316UNE6_9BASI</name>
<dbReference type="Proteomes" id="UP000245884">
    <property type="component" value="Unassembled WGS sequence"/>
</dbReference>
<dbReference type="OrthoDB" id="2122304at2759"/>
<dbReference type="SUPFAM" id="SSF161084">
    <property type="entry name" value="MAPEG domain-like"/>
    <property type="match status" value="1"/>
</dbReference>
<dbReference type="AlphaFoldDB" id="A0A316UNE6"/>
<sequence length="176" mass="19523">MSGLSTSFLGDISSWSRKSSFSGSAIIVAFVLGHVVFSARYLKQKYGLDDNTSPRRDIADKGEEYMRKGRITREQGAPPQLNLLHRNQALHENSMEHFPLFASSVLFALMTGVSHINAFALAYLGIRAGYGASYLAIKDKKASVLRTAFWWSGNLVCFAMIVKGARRLVGVGRMWE</sequence>
<gene>
    <name evidence="6" type="ORF">BDZ90DRAFT_192342</name>
</gene>
<feature type="transmembrane region" description="Helical" evidence="5">
    <location>
        <begin position="21"/>
        <end position="42"/>
    </location>
</feature>
<keyword evidence="7" id="KW-1185">Reference proteome</keyword>
<dbReference type="Pfam" id="PF01124">
    <property type="entry name" value="MAPEG"/>
    <property type="match status" value="1"/>
</dbReference>
<keyword evidence="2 5" id="KW-0812">Transmembrane</keyword>
<dbReference type="EMBL" id="KZ819670">
    <property type="protein sequence ID" value="PWN26796.1"/>
    <property type="molecule type" value="Genomic_DNA"/>
</dbReference>
<dbReference type="GO" id="GO:0016020">
    <property type="term" value="C:membrane"/>
    <property type="evidence" value="ECO:0007669"/>
    <property type="project" value="UniProtKB-SubCell"/>
</dbReference>
<evidence type="ECO:0008006" key="8">
    <source>
        <dbReference type="Google" id="ProtNLM"/>
    </source>
</evidence>
<accession>A0A316UNE6</accession>
<dbReference type="GeneID" id="37025705"/>